<organism evidence="2">
    <name type="scientific">marine sediment metagenome</name>
    <dbReference type="NCBI Taxonomy" id="412755"/>
    <lineage>
        <taxon>unclassified sequences</taxon>
        <taxon>metagenomes</taxon>
        <taxon>ecological metagenomes</taxon>
    </lineage>
</organism>
<proteinExistence type="predicted"/>
<sequence length="148" mass="17334">MRKLITEKQQDKIFDICHPILVILLFINPLIIVCFNAIQITLFMSFLAIFVIILSLIITESISEINDDEGEWKEWKGRKLYDKINIILFIGFYGILLCIAIIIPNFILQCYLIIGIFVFLYYIFIIKRINKLELKLNGVNDNGSNRRC</sequence>
<evidence type="ECO:0000256" key="1">
    <source>
        <dbReference type="SAM" id="Phobius"/>
    </source>
</evidence>
<comment type="caution">
    <text evidence="2">The sequence shown here is derived from an EMBL/GenBank/DDBJ whole genome shotgun (WGS) entry which is preliminary data.</text>
</comment>
<keyword evidence="1" id="KW-0472">Membrane</keyword>
<accession>A0A0F9RCN7</accession>
<dbReference type="EMBL" id="LAZR01001287">
    <property type="protein sequence ID" value="KKN47252.1"/>
    <property type="molecule type" value="Genomic_DNA"/>
</dbReference>
<feature type="transmembrane region" description="Helical" evidence="1">
    <location>
        <begin position="20"/>
        <end position="38"/>
    </location>
</feature>
<gene>
    <name evidence="2" type="ORF">LCGC14_0664730</name>
</gene>
<feature type="transmembrane region" description="Helical" evidence="1">
    <location>
        <begin position="44"/>
        <end position="63"/>
    </location>
</feature>
<protein>
    <submittedName>
        <fullName evidence="2">Uncharacterized protein</fullName>
    </submittedName>
</protein>
<keyword evidence="1" id="KW-0812">Transmembrane</keyword>
<evidence type="ECO:0000313" key="2">
    <source>
        <dbReference type="EMBL" id="KKN47252.1"/>
    </source>
</evidence>
<reference evidence="2" key="1">
    <citation type="journal article" date="2015" name="Nature">
        <title>Complex archaea that bridge the gap between prokaryotes and eukaryotes.</title>
        <authorList>
            <person name="Spang A."/>
            <person name="Saw J.H."/>
            <person name="Jorgensen S.L."/>
            <person name="Zaremba-Niedzwiedzka K."/>
            <person name="Martijn J."/>
            <person name="Lind A.E."/>
            <person name="van Eijk R."/>
            <person name="Schleper C."/>
            <person name="Guy L."/>
            <person name="Ettema T.J."/>
        </authorList>
    </citation>
    <scope>NUCLEOTIDE SEQUENCE</scope>
</reference>
<name>A0A0F9RCN7_9ZZZZ</name>
<feature type="transmembrane region" description="Helical" evidence="1">
    <location>
        <begin position="109"/>
        <end position="126"/>
    </location>
</feature>
<feature type="transmembrane region" description="Helical" evidence="1">
    <location>
        <begin position="84"/>
        <end position="103"/>
    </location>
</feature>
<keyword evidence="1" id="KW-1133">Transmembrane helix</keyword>
<dbReference type="AlphaFoldDB" id="A0A0F9RCN7"/>